<evidence type="ECO:0008006" key="9">
    <source>
        <dbReference type="Google" id="ProtNLM"/>
    </source>
</evidence>
<reference evidence="7" key="1">
    <citation type="submission" date="2022-03" db="EMBL/GenBank/DDBJ databases">
        <authorList>
            <person name="Martin C."/>
        </authorList>
    </citation>
    <scope>NUCLEOTIDE SEQUENCE</scope>
</reference>
<dbReference type="InterPro" id="IPR049449">
    <property type="entry name" value="TesB_ACOT8-like_N"/>
</dbReference>
<evidence type="ECO:0000259" key="6">
    <source>
        <dbReference type="Pfam" id="PF20789"/>
    </source>
</evidence>
<dbReference type="GO" id="GO:0005782">
    <property type="term" value="C:peroxisomal matrix"/>
    <property type="evidence" value="ECO:0007669"/>
    <property type="project" value="UniProtKB-SubCell"/>
</dbReference>
<dbReference type="GO" id="GO:0047617">
    <property type="term" value="F:fatty acyl-CoA hydrolase activity"/>
    <property type="evidence" value="ECO:0007669"/>
    <property type="project" value="InterPro"/>
</dbReference>
<feature type="domain" description="Acyl-CoA thioesterase-like C-terminal" evidence="6">
    <location>
        <begin position="191"/>
        <end position="297"/>
    </location>
</feature>
<comment type="similarity">
    <text evidence="1">Belongs to the C/M/P thioester hydrolase family.</text>
</comment>
<dbReference type="SUPFAM" id="SSF54637">
    <property type="entry name" value="Thioesterase/thiol ester dehydrase-isomerase"/>
    <property type="match status" value="2"/>
</dbReference>
<evidence type="ECO:0000256" key="4">
    <source>
        <dbReference type="ARBA" id="ARBA00023098"/>
    </source>
</evidence>
<dbReference type="AlphaFoldDB" id="A0A8S4Q490"/>
<dbReference type="PANTHER" id="PTHR11066">
    <property type="entry name" value="ACYL-COA THIOESTERASE"/>
    <property type="match status" value="1"/>
</dbReference>
<evidence type="ECO:0000256" key="2">
    <source>
        <dbReference type="ARBA" id="ARBA00011881"/>
    </source>
</evidence>
<sequence length="302" mass="34635">MATYNKRRYLKDEILTLEKIDENTYRADSDNLWHPAGARAVYGGQIYGQGLYAAIKTLNNQALLAHSMHCYFVRAGNPHKPITYHVEHIRDGASFCTRRVVAEQHGKTIVIMQCSFHKPEVGKLNHQTEMPKVPPPEKVMSIQEIMHNILKDNKLPEKKAYYFKERLKAYNDELPLEVKPVDIEKFLKLKKTEPSSQLWIRAKDNLENASCNMHNTVVAWLTDWSPLGTALQPDTDFNVGLWASLDHCVWFHEPMRADQWMLMQFDSPKAGGGRAITFGKLWSQDGRLVASMSQEGLLRSKI</sequence>
<accession>A0A8S4Q490</accession>
<evidence type="ECO:0000256" key="1">
    <source>
        <dbReference type="ARBA" id="ARBA00006538"/>
    </source>
</evidence>
<dbReference type="GO" id="GO:0009062">
    <property type="term" value="P:fatty acid catabolic process"/>
    <property type="evidence" value="ECO:0007669"/>
    <property type="project" value="TreeGrafter"/>
</dbReference>
<dbReference type="EMBL" id="CAIIXF020000012">
    <property type="protein sequence ID" value="CAH1801341.1"/>
    <property type="molecule type" value="Genomic_DNA"/>
</dbReference>
<comment type="caution">
    <text evidence="7">The sequence shown here is derived from an EMBL/GenBank/DDBJ whole genome shotgun (WGS) entry which is preliminary data.</text>
</comment>
<dbReference type="InterPro" id="IPR029069">
    <property type="entry name" value="HotDog_dom_sf"/>
</dbReference>
<feature type="domain" description="Acyl-CoA thioesterase-like N-terminal HotDog" evidence="5">
    <location>
        <begin position="33"/>
        <end position="117"/>
    </location>
</feature>
<dbReference type="CDD" id="cd03444">
    <property type="entry name" value="Thioesterase_II_repeat1"/>
    <property type="match status" value="1"/>
</dbReference>
<protein>
    <recommendedName>
        <fullName evidence="9">Acyl-CoA thioesterase II</fullName>
    </recommendedName>
</protein>
<organism evidence="7 8">
    <name type="scientific">Owenia fusiformis</name>
    <name type="common">Polychaete worm</name>
    <dbReference type="NCBI Taxonomy" id="6347"/>
    <lineage>
        <taxon>Eukaryota</taxon>
        <taxon>Metazoa</taxon>
        <taxon>Spiralia</taxon>
        <taxon>Lophotrochozoa</taxon>
        <taxon>Annelida</taxon>
        <taxon>Polychaeta</taxon>
        <taxon>Sedentaria</taxon>
        <taxon>Canalipalpata</taxon>
        <taxon>Sabellida</taxon>
        <taxon>Oweniida</taxon>
        <taxon>Oweniidae</taxon>
        <taxon>Owenia</taxon>
    </lineage>
</organism>
<dbReference type="InterPro" id="IPR042171">
    <property type="entry name" value="Acyl-CoA_hotdog"/>
</dbReference>
<dbReference type="Proteomes" id="UP000749559">
    <property type="component" value="Unassembled WGS sequence"/>
</dbReference>
<evidence type="ECO:0000313" key="7">
    <source>
        <dbReference type="EMBL" id="CAH1801341.1"/>
    </source>
</evidence>
<gene>
    <name evidence="7" type="ORF">OFUS_LOCUS25141</name>
</gene>
<keyword evidence="4" id="KW-0443">Lipid metabolism</keyword>
<dbReference type="CDD" id="cd03445">
    <property type="entry name" value="Thioesterase_II_repeat2"/>
    <property type="match status" value="1"/>
</dbReference>
<dbReference type="Pfam" id="PF13622">
    <property type="entry name" value="4HBT_3"/>
    <property type="match status" value="1"/>
</dbReference>
<dbReference type="FunFam" id="2.40.160.210:FF:000001">
    <property type="entry name" value="Acyl-CoA thioesterase II"/>
    <property type="match status" value="1"/>
</dbReference>
<keyword evidence="8" id="KW-1185">Reference proteome</keyword>
<dbReference type="InterPro" id="IPR003703">
    <property type="entry name" value="Acyl_CoA_thio"/>
</dbReference>
<dbReference type="InterPro" id="IPR049450">
    <property type="entry name" value="ACOT8-like_C"/>
</dbReference>
<comment type="subunit">
    <text evidence="2">Homotetramer.</text>
</comment>
<dbReference type="OrthoDB" id="68328at2759"/>
<dbReference type="Pfam" id="PF20789">
    <property type="entry name" value="4HBT_3C"/>
    <property type="match status" value="1"/>
</dbReference>
<dbReference type="Gene3D" id="2.40.160.210">
    <property type="entry name" value="Acyl-CoA thioesterase, double hotdog domain"/>
    <property type="match status" value="1"/>
</dbReference>
<evidence type="ECO:0000256" key="3">
    <source>
        <dbReference type="ARBA" id="ARBA00022801"/>
    </source>
</evidence>
<name>A0A8S4Q490_OWEFU</name>
<dbReference type="GO" id="GO:0006637">
    <property type="term" value="P:acyl-CoA metabolic process"/>
    <property type="evidence" value="ECO:0007669"/>
    <property type="project" value="InterPro"/>
</dbReference>
<proteinExistence type="inferred from homology"/>
<dbReference type="PANTHER" id="PTHR11066:SF34">
    <property type="entry name" value="ACYL-COENZYME A THIOESTERASE 8"/>
    <property type="match status" value="1"/>
</dbReference>
<keyword evidence="3" id="KW-0378">Hydrolase</keyword>
<evidence type="ECO:0000313" key="8">
    <source>
        <dbReference type="Proteomes" id="UP000749559"/>
    </source>
</evidence>
<evidence type="ECO:0000259" key="5">
    <source>
        <dbReference type="Pfam" id="PF13622"/>
    </source>
</evidence>